<evidence type="ECO:0000313" key="4">
    <source>
        <dbReference type="Proteomes" id="UP001054252"/>
    </source>
</evidence>
<reference evidence="3 4" key="1">
    <citation type="journal article" date="2021" name="Commun. Biol.">
        <title>The genome of Shorea leprosula (Dipterocarpaceae) highlights the ecological relevance of drought in aseasonal tropical rainforests.</title>
        <authorList>
            <person name="Ng K.K.S."/>
            <person name="Kobayashi M.J."/>
            <person name="Fawcett J.A."/>
            <person name="Hatakeyama M."/>
            <person name="Paape T."/>
            <person name="Ng C.H."/>
            <person name="Ang C.C."/>
            <person name="Tnah L.H."/>
            <person name="Lee C.T."/>
            <person name="Nishiyama T."/>
            <person name="Sese J."/>
            <person name="O'Brien M.J."/>
            <person name="Copetti D."/>
            <person name="Mohd Noor M.I."/>
            <person name="Ong R.C."/>
            <person name="Putra M."/>
            <person name="Sireger I.Z."/>
            <person name="Indrioko S."/>
            <person name="Kosugi Y."/>
            <person name="Izuno A."/>
            <person name="Isagi Y."/>
            <person name="Lee S.L."/>
            <person name="Shimizu K.K."/>
        </authorList>
    </citation>
    <scope>NUCLEOTIDE SEQUENCE [LARGE SCALE GENOMIC DNA]</scope>
    <source>
        <strain evidence="3">214</strain>
    </source>
</reference>
<protein>
    <submittedName>
        <fullName evidence="3">Uncharacterized protein</fullName>
    </submittedName>
</protein>
<feature type="compositionally biased region" description="Pro residues" evidence="1">
    <location>
        <begin position="48"/>
        <end position="67"/>
    </location>
</feature>
<evidence type="ECO:0000256" key="1">
    <source>
        <dbReference type="SAM" id="MobiDB-lite"/>
    </source>
</evidence>
<dbReference type="EMBL" id="BPVZ01000117">
    <property type="protein sequence ID" value="GKV36526.1"/>
    <property type="molecule type" value="Genomic_DNA"/>
</dbReference>
<keyword evidence="2" id="KW-0812">Transmembrane</keyword>
<proteinExistence type="predicted"/>
<sequence length="119" mass="13075">MNEGPKLYTNKPKKAQLKQFQEHVKGKDLSAPSSSSAAAASYTMGSQPSPPPPPPSPPPSPPPPPPKESFARRYKFLWPLLLGVNLTVGGHFLSFIYIMLPFVLVCVCLEKRRCLSAWT</sequence>
<keyword evidence="2" id="KW-1133">Transmembrane helix</keyword>
<keyword evidence="4" id="KW-1185">Reference proteome</keyword>
<keyword evidence="2" id="KW-0472">Membrane</keyword>
<dbReference type="PANTHER" id="PTHR34364">
    <property type="entry name" value="WAS/WASL-INTERACTING FAMILY PROTEIN"/>
    <property type="match status" value="1"/>
</dbReference>
<evidence type="ECO:0000256" key="2">
    <source>
        <dbReference type="SAM" id="Phobius"/>
    </source>
</evidence>
<dbReference type="Proteomes" id="UP001054252">
    <property type="component" value="Unassembled WGS sequence"/>
</dbReference>
<feature type="transmembrane region" description="Helical" evidence="2">
    <location>
        <begin position="76"/>
        <end position="109"/>
    </location>
</feature>
<comment type="caution">
    <text evidence="3">The sequence shown here is derived from an EMBL/GenBank/DDBJ whole genome shotgun (WGS) entry which is preliminary data.</text>
</comment>
<accession>A0AAV5LGY8</accession>
<dbReference type="PANTHER" id="PTHR34364:SF1">
    <property type="entry name" value="WAS_WASL-INTERACTING FAMILY PROTEIN"/>
    <property type="match status" value="1"/>
</dbReference>
<organism evidence="3 4">
    <name type="scientific">Rubroshorea leprosula</name>
    <dbReference type="NCBI Taxonomy" id="152421"/>
    <lineage>
        <taxon>Eukaryota</taxon>
        <taxon>Viridiplantae</taxon>
        <taxon>Streptophyta</taxon>
        <taxon>Embryophyta</taxon>
        <taxon>Tracheophyta</taxon>
        <taxon>Spermatophyta</taxon>
        <taxon>Magnoliopsida</taxon>
        <taxon>eudicotyledons</taxon>
        <taxon>Gunneridae</taxon>
        <taxon>Pentapetalae</taxon>
        <taxon>rosids</taxon>
        <taxon>malvids</taxon>
        <taxon>Malvales</taxon>
        <taxon>Dipterocarpaceae</taxon>
        <taxon>Rubroshorea</taxon>
    </lineage>
</organism>
<name>A0AAV5LGY8_9ROSI</name>
<evidence type="ECO:0000313" key="3">
    <source>
        <dbReference type="EMBL" id="GKV36526.1"/>
    </source>
</evidence>
<feature type="region of interest" description="Disordered" evidence="1">
    <location>
        <begin position="22"/>
        <end position="68"/>
    </location>
</feature>
<gene>
    <name evidence="3" type="ORF">SLEP1_g44647</name>
</gene>
<dbReference type="AlphaFoldDB" id="A0AAV5LGY8"/>
<feature type="compositionally biased region" description="Low complexity" evidence="1">
    <location>
        <begin position="30"/>
        <end position="41"/>
    </location>
</feature>